<feature type="transmembrane region" description="Helical" evidence="7">
    <location>
        <begin position="220"/>
        <end position="237"/>
    </location>
</feature>
<feature type="transmembrane region" description="Helical" evidence="7">
    <location>
        <begin position="249"/>
        <end position="270"/>
    </location>
</feature>
<dbReference type="SUPFAM" id="SSF82866">
    <property type="entry name" value="Multidrug efflux transporter AcrB transmembrane domain"/>
    <property type="match status" value="2"/>
</dbReference>
<feature type="transmembrane region" description="Helical" evidence="7">
    <location>
        <begin position="581"/>
        <end position="599"/>
    </location>
</feature>
<evidence type="ECO:0000256" key="6">
    <source>
        <dbReference type="ARBA" id="ARBA00023136"/>
    </source>
</evidence>
<dbReference type="InterPro" id="IPR000731">
    <property type="entry name" value="SSD"/>
</dbReference>
<proteinExistence type="inferred from homology"/>
<evidence type="ECO:0000256" key="5">
    <source>
        <dbReference type="ARBA" id="ARBA00022989"/>
    </source>
</evidence>
<feature type="transmembrane region" description="Helical" evidence="7">
    <location>
        <begin position="553"/>
        <end position="574"/>
    </location>
</feature>
<evidence type="ECO:0000256" key="2">
    <source>
        <dbReference type="ARBA" id="ARBA00010157"/>
    </source>
</evidence>
<evidence type="ECO:0000256" key="4">
    <source>
        <dbReference type="ARBA" id="ARBA00022692"/>
    </source>
</evidence>
<evidence type="ECO:0000256" key="7">
    <source>
        <dbReference type="SAM" id="Phobius"/>
    </source>
</evidence>
<feature type="transmembrane region" description="Helical" evidence="7">
    <location>
        <begin position="619"/>
        <end position="642"/>
    </location>
</feature>
<keyword evidence="5 7" id="KW-1133">Transmembrane helix</keyword>
<dbReference type="InterPro" id="IPR004869">
    <property type="entry name" value="MMPL_dom"/>
</dbReference>
<feature type="transmembrane region" description="Helical" evidence="7">
    <location>
        <begin position="32"/>
        <end position="52"/>
    </location>
</feature>
<keyword evidence="6 7" id="KW-0472">Membrane</keyword>
<evidence type="ECO:0000256" key="1">
    <source>
        <dbReference type="ARBA" id="ARBA00004651"/>
    </source>
</evidence>
<name>A0ABQ3NW35_STRVG</name>
<dbReference type="EMBL" id="BNDV01000016">
    <property type="protein sequence ID" value="GHI16973.1"/>
    <property type="molecule type" value="Genomic_DNA"/>
</dbReference>
<comment type="caution">
    <text evidence="9">The sequence shown here is derived from an EMBL/GenBank/DDBJ whole genome shotgun (WGS) entry which is preliminary data.</text>
</comment>
<keyword evidence="10" id="KW-1185">Reference proteome</keyword>
<evidence type="ECO:0000256" key="3">
    <source>
        <dbReference type="ARBA" id="ARBA00022475"/>
    </source>
</evidence>
<feature type="transmembrane region" description="Helical" evidence="7">
    <location>
        <begin position="663"/>
        <end position="682"/>
    </location>
</feature>
<dbReference type="GeneID" id="86955081"/>
<accession>A0ABQ3NW35</accession>
<feature type="transmembrane region" description="Helical" evidence="7">
    <location>
        <begin position="298"/>
        <end position="317"/>
    </location>
</feature>
<comment type="similarity">
    <text evidence="2">Belongs to the resistance-nodulation-cell division (RND) (TC 2.A.6) family. MmpL subfamily.</text>
</comment>
<dbReference type="Proteomes" id="UP000660554">
    <property type="component" value="Unassembled WGS sequence"/>
</dbReference>
<feature type="transmembrane region" description="Helical" evidence="7">
    <location>
        <begin position="688"/>
        <end position="711"/>
    </location>
</feature>
<evidence type="ECO:0000259" key="8">
    <source>
        <dbReference type="PROSITE" id="PS50156"/>
    </source>
</evidence>
<feature type="transmembrane region" description="Helical" evidence="7">
    <location>
        <begin position="194"/>
        <end position="213"/>
    </location>
</feature>
<gene>
    <name evidence="9" type="ORF">Scinn_64360</name>
</gene>
<dbReference type="PANTHER" id="PTHR33406">
    <property type="entry name" value="MEMBRANE PROTEIN MJ1562-RELATED"/>
    <property type="match status" value="1"/>
</dbReference>
<dbReference type="PROSITE" id="PS50156">
    <property type="entry name" value="SSD"/>
    <property type="match status" value="1"/>
</dbReference>
<comment type="subcellular location">
    <subcellularLocation>
        <location evidence="1">Cell membrane</location>
        <topology evidence="1">Multi-pass membrane protein</topology>
    </subcellularLocation>
</comment>
<feature type="transmembrane region" description="Helical" evidence="7">
    <location>
        <begin position="323"/>
        <end position="346"/>
    </location>
</feature>
<dbReference type="RefSeq" id="WP_053612567.1">
    <property type="nucleotide sequence ID" value="NZ_BNDV01000016.1"/>
</dbReference>
<dbReference type="InterPro" id="IPR050545">
    <property type="entry name" value="Mycobact_MmpL"/>
</dbReference>
<dbReference type="Gene3D" id="1.20.1640.10">
    <property type="entry name" value="Multidrug efflux transporter AcrB transmembrane domain"/>
    <property type="match status" value="2"/>
</dbReference>
<evidence type="ECO:0000313" key="10">
    <source>
        <dbReference type="Proteomes" id="UP000660554"/>
    </source>
</evidence>
<dbReference type="Pfam" id="PF03176">
    <property type="entry name" value="MMPL"/>
    <property type="match status" value="2"/>
</dbReference>
<evidence type="ECO:0000313" key="9">
    <source>
        <dbReference type="EMBL" id="GHI16973.1"/>
    </source>
</evidence>
<feature type="domain" description="SSD" evidence="8">
    <location>
        <begin position="207"/>
        <end position="348"/>
    </location>
</feature>
<feature type="transmembrane region" description="Helical" evidence="7">
    <location>
        <begin position="379"/>
        <end position="403"/>
    </location>
</feature>
<sequence length="765" mass="81958">MPRTHTSDRPDPHVRPPALQRWGRVTAQRSRLVVWAGVALAVLGLVLAAGTMNRLVLSRFETPGSESVTTRAFLEKEFDAGTPSVLLMVTAKEGTVDGDAVASEGRALERELAGQDGVAEVFSYWSRGNSPAMRGNDGRQALVIARMAGTVTEARTRLADISPAFTRDGARITVQVGGGDEIFRQAAEQSRKDFLRAEMIVFPLVLLLLFAIYRRFSAAFLTLGMGLFSVITTLALMRGVTYLTDVSTFAANLALVMGIGLGVDYSLFVINRFREELRAGRTVPDAVEQSVAHAGRTVAFSGLTVVLSLAALLLFPFPFLRSFAYAGVATVLTSVFAALVILPAALARLGRKVLRKNDSTRPEQGWWHHTALRMMRRPLLYGIPALVVLLGLASPTLGLTFGVPGAQVLPRDVSSRVVQQQILDNFAAEEMSAIKVLRTGLAGTDANRSSIDATAAELSRIAGIHQVDALTGSYAKGQRIAEPGESARRFANERDTWYSVVATHRTVAQDIDRAHAEIRSVAAQGAEPGAVKIGGYPAELSEFRAELVDRLPLVFGLILVTTFLVLFLMTGSVLLPAKAMLLNTLSMGVMFGVLVWIFQEGNLADLFGFTPSGSIEPSIPILMFCVAFGLSMDYEVFMLSRIKEEYDLTGDNAGAVAAGLERSGPLITSAAVILAASFATYASSEIVFLKMLGIGMVVVILVDATLIRAVLVPVSMRLAGRANWWAPAPLRAFHDRFGISESAPAARPAAAAPDTAGAGVRAGRS</sequence>
<protein>
    <submittedName>
        <fullName evidence="9">Membrane protein</fullName>
    </submittedName>
</protein>
<reference evidence="10" key="1">
    <citation type="submission" date="2020-09" db="EMBL/GenBank/DDBJ databases">
        <title>Whole genome shotgun sequence of Streptomyces cinnamonensis NBRC 15873.</title>
        <authorList>
            <person name="Komaki H."/>
            <person name="Tamura T."/>
        </authorList>
    </citation>
    <scope>NUCLEOTIDE SEQUENCE [LARGE SCALE GENOMIC DNA]</scope>
    <source>
        <strain evidence="10">NBRC 15873</strain>
    </source>
</reference>
<keyword evidence="3" id="KW-1003">Cell membrane</keyword>
<dbReference type="PANTHER" id="PTHR33406:SF11">
    <property type="entry name" value="MEMBRANE PROTEIN SCO6666-RELATED"/>
    <property type="match status" value="1"/>
</dbReference>
<organism evidence="9 10">
    <name type="scientific">Streptomyces virginiae</name>
    <name type="common">Streptomyces cinnamonensis</name>
    <dbReference type="NCBI Taxonomy" id="1961"/>
    <lineage>
        <taxon>Bacteria</taxon>
        <taxon>Bacillati</taxon>
        <taxon>Actinomycetota</taxon>
        <taxon>Actinomycetes</taxon>
        <taxon>Kitasatosporales</taxon>
        <taxon>Streptomycetaceae</taxon>
        <taxon>Streptomyces</taxon>
    </lineage>
</organism>
<keyword evidence="4 7" id="KW-0812">Transmembrane</keyword>